<comment type="caution">
    <text evidence="2">The sequence shown here is derived from an EMBL/GenBank/DDBJ whole genome shotgun (WGS) entry which is preliminary data.</text>
</comment>
<dbReference type="Proteomes" id="UP000283269">
    <property type="component" value="Unassembled WGS sequence"/>
</dbReference>
<feature type="region of interest" description="Disordered" evidence="1">
    <location>
        <begin position="95"/>
        <end position="143"/>
    </location>
</feature>
<dbReference type="EMBL" id="NHYD01003924">
    <property type="protein sequence ID" value="PPQ69777.1"/>
    <property type="molecule type" value="Genomic_DNA"/>
</dbReference>
<evidence type="ECO:0000313" key="2">
    <source>
        <dbReference type="EMBL" id="PPQ69777.1"/>
    </source>
</evidence>
<evidence type="ECO:0000313" key="3">
    <source>
        <dbReference type="Proteomes" id="UP000283269"/>
    </source>
</evidence>
<proteinExistence type="predicted"/>
<name>A0A409VU52_PSICY</name>
<feature type="compositionally biased region" description="Low complexity" evidence="1">
    <location>
        <begin position="97"/>
        <end position="142"/>
    </location>
</feature>
<organism evidence="2 3">
    <name type="scientific">Psilocybe cyanescens</name>
    <dbReference type="NCBI Taxonomy" id="93625"/>
    <lineage>
        <taxon>Eukaryota</taxon>
        <taxon>Fungi</taxon>
        <taxon>Dikarya</taxon>
        <taxon>Basidiomycota</taxon>
        <taxon>Agaricomycotina</taxon>
        <taxon>Agaricomycetes</taxon>
        <taxon>Agaricomycetidae</taxon>
        <taxon>Agaricales</taxon>
        <taxon>Agaricineae</taxon>
        <taxon>Strophariaceae</taxon>
        <taxon>Psilocybe</taxon>
    </lineage>
</organism>
<feature type="region of interest" description="Disordered" evidence="1">
    <location>
        <begin position="166"/>
        <end position="227"/>
    </location>
</feature>
<gene>
    <name evidence="2" type="ORF">CVT25_009761</name>
</gene>
<keyword evidence="3" id="KW-1185">Reference proteome</keyword>
<feature type="region of interest" description="Disordered" evidence="1">
    <location>
        <begin position="403"/>
        <end position="487"/>
    </location>
</feature>
<dbReference type="AlphaFoldDB" id="A0A409VU52"/>
<feature type="compositionally biased region" description="Acidic residues" evidence="1">
    <location>
        <begin position="298"/>
        <end position="314"/>
    </location>
</feature>
<feature type="region of interest" description="Disordered" evidence="1">
    <location>
        <begin position="296"/>
        <end position="357"/>
    </location>
</feature>
<feature type="compositionally biased region" description="Low complexity" evidence="1">
    <location>
        <begin position="506"/>
        <end position="531"/>
    </location>
</feature>
<feature type="compositionally biased region" description="Polar residues" evidence="1">
    <location>
        <begin position="212"/>
        <end position="226"/>
    </location>
</feature>
<dbReference type="OrthoDB" id="410307at2759"/>
<feature type="compositionally biased region" description="Polar residues" evidence="1">
    <location>
        <begin position="315"/>
        <end position="332"/>
    </location>
</feature>
<feature type="compositionally biased region" description="Low complexity" evidence="1">
    <location>
        <begin position="449"/>
        <end position="487"/>
    </location>
</feature>
<dbReference type="InParanoid" id="A0A409VU52"/>
<protein>
    <submittedName>
        <fullName evidence="2">Uncharacterized protein</fullName>
    </submittedName>
</protein>
<accession>A0A409VU52</accession>
<feature type="compositionally biased region" description="Basic residues" evidence="1">
    <location>
        <begin position="184"/>
        <end position="194"/>
    </location>
</feature>
<sequence>MTSASAAAEAQIKSEIERLTGKFTPSYHILANVDGFSSLATINQHKAHQKNKPWQTGANYYAPYPQGGPPGRSNTYINPSYKPTNKYIRPGLNVAGPSKTTVTPTPTAPSVTSSTPAASTPTTGSSTVPSPVLSSSKPVSTVGGPIKEVVLGGVAFESSRRVLVRKDLPQSSKPGKSIAASMPPRRHPYSRKPGHIPPPKSYKMKAPRGRNMTLNNTGRQYPSTRKTVNRRKYIDKPCPRFTTTAGCKLPHVIRANRNRKVATPAVTGIDSKEEVEAMVTAEDGQLGDEYISLTFNESDSEDESEEEDDEEEESGTLSMNSNQDTSSSTTKPRATRLLHSVKRTLTPSSVPRKRYPEYSKNAMHSTYEESHNANLAQQFRDPDPATSRPTIEQIAMGLHISRTPHLRPLGSSPYGFSQRNSAPHSANPHHHSTPIVLPPPPTRSSLKKPSTTVTSSSSSPAVSPPFSSASGSSSTVTSVSPSSAQSPRPFAAIKFRMARFLPHGRSSSAPSSMASSPVSSPRTSSSDFSQPKKNVRFTTEQVVDVEVDEH</sequence>
<feature type="region of interest" description="Disordered" evidence="1">
    <location>
        <begin position="503"/>
        <end position="550"/>
    </location>
</feature>
<reference evidence="2 3" key="1">
    <citation type="journal article" date="2018" name="Evol. Lett.">
        <title>Horizontal gene cluster transfer increased hallucinogenic mushroom diversity.</title>
        <authorList>
            <person name="Reynolds H.T."/>
            <person name="Vijayakumar V."/>
            <person name="Gluck-Thaler E."/>
            <person name="Korotkin H.B."/>
            <person name="Matheny P.B."/>
            <person name="Slot J.C."/>
        </authorList>
    </citation>
    <scope>NUCLEOTIDE SEQUENCE [LARGE SCALE GENOMIC DNA]</scope>
    <source>
        <strain evidence="2 3">2631</strain>
    </source>
</reference>
<feature type="compositionally biased region" description="Basic residues" evidence="1">
    <location>
        <begin position="333"/>
        <end position="342"/>
    </location>
</feature>
<evidence type="ECO:0000256" key="1">
    <source>
        <dbReference type="SAM" id="MobiDB-lite"/>
    </source>
</evidence>